<dbReference type="OrthoDB" id="1036988at2"/>
<reference evidence="5 6" key="1">
    <citation type="submission" date="2012-08" db="EMBL/GenBank/DDBJ databases">
        <title>The Genome Sequence of Barnesiella intestinihominis YIT 11860.</title>
        <authorList>
            <consortium name="The Broad Institute Genome Sequencing Platform"/>
            <person name="Earl A."/>
            <person name="Ward D."/>
            <person name="Feldgarden M."/>
            <person name="Gevers D."/>
            <person name="Morotomi M."/>
            <person name="Walker B."/>
            <person name="Young S.K."/>
            <person name="Zeng Q."/>
            <person name="Gargeya S."/>
            <person name="Fitzgerald M."/>
            <person name="Haas B."/>
            <person name="Abouelleil A."/>
            <person name="Alvarado L."/>
            <person name="Arachchi H.M."/>
            <person name="Berlin A.M."/>
            <person name="Chapman S.B."/>
            <person name="Goldberg J."/>
            <person name="Griggs A."/>
            <person name="Gujja S."/>
            <person name="Hansen M."/>
            <person name="Howarth C."/>
            <person name="Imamovic A."/>
            <person name="Larimer J."/>
            <person name="McCowen C."/>
            <person name="Montmayeur A."/>
            <person name="Murphy C."/>
            <person name="Neiman D."/>
            <person name="Pearson M."/>
            <person name="Priest M."/>
            <person name="Roberts A."/>
            <person name="Saif S."/>
            <person name="Shea T."/>
            <person name="Sisk P."/>
            <person name="Sykes S."/>
            <person name="Wortman J."/>
            <person name="Nusbaum C."/>
            <person name="Birren B."/>
        </authorList>
    </citation>
    <scope>NUCLEOTIDE SEQUENCE [LARGE SCALE GENOMIC DNA]</scope>
    <source>
        <strain evidence="5 6">YIT 11860</strain>
    </source>
</reference>
<proteinExistence type="inferred from homology"/>
<dbReference type="EC" id="3.4.21.89" evidence="3"/>
<dbReference type="PANTHER" id="PTHR43390">
    <property type="entry name" value="SIGNAL PEPTIDASE I"/>
    <property type="match status" value="1"/>
</dbReference>
<comment type="similarity">
    <text evidence="1 3">Belongs to the peptidase S26 family.</text>
</comment>
<feature type="domain" description="Peptidase S26" evidence="4">
    <location>
        <begin position="193"/>
        <end position="272"/>
    </location>
</feature>
<dbReference type="InterPro" id="IPR000223">
    <property type="entry name" value="Pept_S26A_signal_pept_1"/>
</dbReference>
<evidence type="ECO:0000259" key="4">
    <source>
        <dbReference type="Pfam" id="PF10502"/>
    </source>
</evidence>
<sequence length="297" mass="34935">MKKETIRTIFFTVIIIIGSVWFIRFFIIEPYRITPGQMENSLLPGDRLWVDKWSFRWGNRNPKYRDVLVFELPEIAQTQSGVTEIAIARCIGLPGDTIKSTGNKLFVNHKPVAQPPLILEAYLSPDSLEHRVNRMMRQNNSFFVEQGKLKDSRLLFLSRYDYEKVRRQLSADSLLYPVFLKRDFYEVALPRKNEQIHITPQNAEFLYRILTRYENRKVEYDNGKIYENGKELTSCRLTQSYYWVIGDNRAGMSDSRSFGVLPHSHLIGKGVCIGYSRNPEKPFWQSLRTDRFFKTEL</sequence>
<dbReference type="EMBL" id="ADLE01000018">
    <property type="protein sequence ID" value="EJZ61944.1"/>
    <property type="molecule type" value="Genomic_DNA"/>
</dbReference>
<evidence type="ECO:0000256" key="2">
    <source>
        <dbReference type="ARBA" id="ARBA00019232"/>
    </source>
</evidence>
<dbReference type="GO" id="GO:0016020">
    <property type="term" value="C:membrane"/>
    <property type="evidence" value="ECO:0007669"/>
    <property type="project" value="UniProtKB-SubCell"/>
</dbReference>
<keyword evidence="3" id="KW-0378">Hydrolase</keyword>
<dbReference type="SUPFAM" id="SSF51306">
    <property type="entry name" value="LexA/Signal peptidase"/>
    <property type="match status" value="1"/>
</dbReference>
<evidence type="ECO:0000256" key="3">
    <source>
        <dbReference type="RuleBase" id="RU362042"/>
    </source>
</evidence>
<feature type="transmembrane region" description="Helical" evidence="3">
    <location>
        <begin position="9"/>
        <end position="27"/>
    </location>
</feature>
<dbReference type="eggNOG" id="COG0681">
    <property type="taxonomic scope" value="Bacteria"/>
</dbReference>
<keyword evidence="3" id="KW-0645">Protease</keyword>
<dbReference type="Proteomes" id="UP000006044">
    <property type="component" value="Unassembled WGS sequence"/>
</dbReference>
<dbReference type="Gene3D" id="2.10.109.10">
    <property type="entry name" value="Umud Fragment, subunit A"/>
    <property type="match status" value="1"/>
</dbReference>
<gene>
    <name evidence="5" type="ORF">HMPREF9448_02621</name>
</gene>
<keyword evidence="6" id="KW-1185">Reference proteome</keyword>
<dbReference type="InterPro" id="IPR019533">
    <property type="entry name" value="Peptidase_S26"/>
</dbReference>
<keyword evidence="3" id="KW-0472">Membrane</keyword>
<dbReference type="HOGENOM" id="CLU_028723_1_0_10"/>
<comment type="subcellular location">
    <subcellularLocation>
        <location evidence="3">Membrane</location>
        <topology evidence="3">Single-pass type II membrane protein</topology>
    </subcellularLocation>
</comment>
<dbReference type="GO" id="GO:0009003">
    <property type="term" value="F:signal peptidase activity"/>
    <property type="evidence" value="ECO:0007669"/>
    <property type="project" value="UniProtKB-EC"/>
</dbReference>
<name>K0X2Y1_9BACT</name>
<dbReference type="STRING" id="742726.HMPREF9448_02621"/>
<dbReference type="CDD" id="cd06530">
    <property type="entry name" value="S26_SPase_I"/>
    <property type="match status" value="2"/>
</dbReference>
<comment type="caution">
    <text evidence="5">The sequence shown here is derived from an EMBL/GenBank/DDBJ whole genome shotgun (WGS) entry which is preliminary data.</text>
</comment>
<comment type="catalytic activity">
    <reaction evidence="3">
        <text>Cleavage of hydrophobic, N-terminal signal or leader sequences from secreted and periplasmic proteins.</text>
        <dbReference type="EC" id="3.4.21.89"/>
    </reaction>
</comment>
<keyword evidence="3" id="KW-1133">Transmembrane helix</keyword>
<evidence type="ECO:0000256" key="1">
    <source>
        <dbReference type="ARBA" id="ARBA00009370"/>
    </source>
</evidence>
<dbReference type="InterPro" id="IPR036286">
    <property type="entry name" value="LexA/Signal_pep-like_sf"/>
</dbReference>
<accession>K0X2Y1</accession>
<dbReference type="GO" id="GO:0004252">
    <property type="term" value="F:serine-type endopeptidase activity"/>
    <property type="evidence" value="ECO:0007669"/>
    <property type="project" value="InterPro"/>
</dbReference>
<dbReference type="GO" id="GO:0006465">
    <property type="term" value="P:signal peptide processing"/>
    <property type="evidence" value="ECO:0007669"/>
    <property type="project" value="InterPro"/>
</dbReference>
<keyword evidence="3" id="KW-0812">Transmembrane</keyword>
<dbReference type="AlphaFoldDB" id="K0X2Y1"/>
<dbReference type="GeneID" id="77849800"/>
<dbReference type="PRINTS" id="PR00727">
    <property type="entry name" value="LEADERPTASE"/>
</dbReference>
<dbReference type="Pfam" id="PF10502">
    <property type="entry name" value="Peptidase_S26"/>
    <property type="match status" value="2"/>
</dbReference>
<protein>
    <recommendedName>
        <fullName evidence="2 3">Signal peptidase I</fullName>
        <ecNumber evidence="3">3.4.21.89</ecNumber>
    </recommendedName>
</protein>
<dbReference type="RefSeq" id="WP_008862998.1">
    <property type="nucleotide sequence ID" value="NZ_CAXSNY010000004.1"/>
</dbReference>
<organism evidence="5 6">
    <name type="scientific">Barnesiella intestinihominis YIT 11860</name>
    <dbReference type="NCBI Taxonomy" id="742726"/>
    <lineage>
        <taxon>Bacteria</taxon>
        <taxon>Pseudomonadati</taxon>
        <taxon>Bacteroidota</taxon>
        <taxon>Bacteroidia</taxon>
        <taxon>Bacteroidales</taxon>
        <taxon>Barnesiellaceae</taxon>
        <taxon>Barnesiella</taxon>
    </lineage>
</organism>
<feature type="domain" description="Peptidase S26" evidence="4">
    <location>
        <begin position="9"/>
        <end position="130"/>
    </location>
</feature>
<evidence type="ECO:0000313" key="5">
    <source>
        <dbReference type="EMBL" id="EJZ61944.1"/>
    </source>
</evidence>
<evidence type="ECO:0000313" key="6">
    <source>
        <dbReference type="Proteomes" id="UP000006044"/>
    </source>
</evidence>
<dbReference type="NCBIfam" id="TIGR02227">
    <property type="entry name" value="sigpep_I_bact"/>
    <property type="match status" value="1"/>
</dbReference>
<dbReference type="PANTHER" id="PTHR43390:SF1">
    <property type="entry name" value="CHLOROPLAST PROCESSING PEPTIDASE"/>
    <property type="match status" value="1"/>
</dbReference>